<dbReference type="InterPro" id="IPR020846">
    <property type="entry name" value="MFS_dom"/>
</dbReference>
<dbReference type="GO" id="GO:0022857">
    <property type="term" value="F:transmembrane transporter activity"/>
    <property type="evidence" value="ECO:0007669"/>
    <property type="project" value="InterPro"/>
</dbReference>
<feature type="transmembrane region" description="Helical" evidence="7">
    <location>
        <begin position="186"/>
        <end position="205"/>
    </location>
</feature>
<keyword evidence="10" id="KW-1185">Reference proteome</keyword>
<dbReference type="PROSITE" id="PS50850">
    <property type="entry name" value="MFS"/>
    <property type="match status" value="1"/>
</dbReference>
<proteinExistence type="inferred from homology"/>
<comment type="similarity">
    <text evidence="2">Belongs to the major facilitator superfamily.</text>
</comment>
<feature type="transmembrane region" description="Helical" evidence="7">
    <location>
        <begin position="243"/>
        <end position="263"/>
    </location>
</feature>
<evidence type="ECO:0000256" key="5">
    <source>
        <dbReference type="ARBA" id="ARBA00023136"/>
    </source>
</evidence>
<evidence type="ECO:0000256" key="1">
    <source>
        <dbReference type="ARBA" id="ARBA00004651"/>
    </source>
</evidence>
<dbReference type="AlphaFoldDB" id="A0A167VUN2"/>
<evidence type="ECO:0000313" key="9">
    <source>
        <dbReference type="EMBL" id="KZZ88028.1"/>
    </source>
</evidence>
<evidence type="ECO:0000256" key="3">
    <source>
        <dbReference type="ARBA" id="ARBA00022692"/>
    </source>
</evidence>
<reference evidence="9 10" key="1">
    <citation type="journal article" date="2016" name="Genome Biol. Evol.">
        <title>Divergent and convergent evolution of fungal pathogenicity.</title>
        <authorList>
            <person name="Shang Y."/>
            <person name="Xiao G."/>
            <person name="Zheng P."/>
            <person name="Cen K."/>
            <person name="Zhan S."/>
            <person name="Wang C."/>
        </authorList>
    </citation>
    <scope>NUCLEOTIDE SEQUENCE [LARGE SCALE GENOMIC DNA]</scope>
    <source>
        <strain evidence="9 10">ARSEF 7405</strain>
    </source>
</reference>
<organism evidence="9 10">
    <name type="scientific">Ascosphaera apis ARSEF 7405</name>
    <dbReference type="NCBI Taxonomy" id="392613"/>
    <lineage>
        <taxon>Eukaryota</taxon>
        <taxon>Fungi</taxon>
        <taxon>Dikarya</taxon>
        <taxon>Ascomycota</taxon>
        <taxon>Pezizomycotina</taxon>
        <taxon>Eurotiomycetes</taxon>
        <taxon>Eurotiomycetidae</taxon>
        <taxon>Onygenales</taxon>
        <taxon>Ascosphaeraceae</taxon>
        <taxon>Ascosphaera</taxon>
    </lineage>
</organism>
<evidence type="ECO:0000256" key="2">
    <source>
        <dbReference type="ARBA" id="ARBA00008335"/>
    </source>
</evidence>
<dbReference type="Proteomes" id="UP000242877">
    <property type="component" value="Unassembled WGS sequence"/>
</dbReference>
<keyword evidence="3 7" id="KW-0812">Transmembrane</keyword>
<feature type="compositionally biased region" description="Polar residues" evidence="6">
    <location>
        <begin position="1"/>
        <end position="15"/>
    </location>
</feature>
<dbReference type="PANTHER" id="PTHR23502">
    <property type="entry name" value="MAJOR FACILITATOR SUPERFAMILY"/>
    <property type="match status" value="1"/>
</dbReference>
<evidence type="ECO:0000256" key="7">
    <source>
        <dbReference type="SAM" id="Phobius"/>
    </source>
</evidence>
<evidence type="ECO:0000313" key="10">
    <source>
        <dbReference type="Proteomes" id="UP000242877"/>
    </source>
</evidence>
<evidence type="ECO:0000256" key="6">
    <source>
        <dbReference type="SAM" id="MobiDB-lite"/>
    </source>
</evidence>
<dbReference type="InterPro" id="IPR011701">
    <property type="entry name" value="MFS"/>
</dbReference>
<dbReference type="VEuPathDB" id="FungiDB:AAP_05294"/>
<name>A0A167VUN2_9EURO</name>
<feature type="region of interest" description="Disordered" evidence="6">
    <location>
        <begin position="1"/>
        <end position="71"/>
    </location>
</feature>
<dbReference type="InterPro" id="IPR036259">
    <property type="entry name" value="MFS_trans_sf"/>
</dbReference>
<feature type="transmembrane region" description="Helical" evidence="7">
    <location>
        <begin position="120"/>
        <end position="139"/>
    </location>
</feature>
<feature type="transmembrane region" description="Helical" evidence="7">
    <location>
        <begin position="429"/>
        <end position="448"/>
    </location>
</feature>
<dbReference type="Pfam" id="PF07690">
    <property type="entry name" value="MFS_1"/>
    <property type="match status" value="1"/>
</dbReference>
<feature type="transmembrane region" description="Helical" evidence="7">
    <location>
        <begin position="389"/>
        <end position="408"/>
    </location>
</feature>
<feature type="transmembrane region" description="Helical" evidence="7">
    <location>
        <begin position="159"/>
        <end position="179"/>
    </location>
</feature>
<feature type="transmembrane region" description="Helical" evidence="7">
    <location>
        <begin position="454"/>
        <end position="478"/>
    </location>
</feature>
<sequence>MSNTGAEVPNSSLKGNQKEAGGIDNVGPQSPISHHFEDVSSESSKERETDASKGYIVGGSHVGKEDNPSTGDYPVRQVDFDFPLTKFKKVVDQGHEYIVLDFVEGDRENPFNWPSKKKTYMSLILLAQTLFIGLGTTAYSSGINRMVKDLHRSTELGQLGLFCFNFACALAPLFLAPFCELVGRRIIYSGAFILFMCTFIGLALGKNIATILVLRVLEGLFGCVGTILVGGTFSDMYESKDRAIPMAGFAFIAIFGTVAAPIYSGFIDQALGWRWLEGIQGMSNIPLAVLVTLTFQETRGGVYLKKRAQVLRAALGDQRIKSPMELESHDVKQMLHTSCVKAIKMLITEPVVLVFGLWIAFAWGITFLFLSVIPITFQEHHGWGEGVSGLPYISLCVGTTLGFAFNFLQIRKYKAVCREAGKGVPEARLYGAMIGGSMLPIGLFIYSFTQYPFVHWIGPVIGLAPIAIGIFFIVESCYSYTSDCYGENSSSAIAGQGFFRNTLGAVTPLFASQFFHNVHSQYAGLILALVATILSLIPFVLFKYGPSLRARSRLARVGQAAAEEKEQEGF</sequence>
<feature type="transmembrane region" description="Helical" evidence="7">
    <location>
        <begin position="211"/>
        <end position="231"/>
    </location>
</feature>
<protein>
    <submittedName>
        <fullName evidence="9">Major facilitator superfamily domain, general substrate transporter</fullName>
    </submittedName>
</protein>
<dbReference type="OrthoDB" id="4050368at2759"/>
<dbReference type="EMBL" id="AZGZ01000029">
    <property type="protein sequence ID" value="KZZ88028.1"/>
    <property type="molecule type" value="Genomic_DNA"/>
</dbReference>
<dbReference type="CDD" id="cd17323">
    <property type="entry name" value="MFS_Tpo1_MDR_like"/>
    <property type="match status" value="1"/>
</dbReference>
<gene>
    <name evidence="9" type="ORF">AAP_05294</name>
</gene>
<dbReference type="SUPFAM" id="SSF103473">
    <property type="entry name" value="MFS general substrate transporter"/>
    <property type="match status" value="1"/>
</dbReference>
<dbReference type="FunFam" id="1.20.1250.20:FF:000082">
    <property type="entry name" value="MFS multidrug transporter, putative"/>
    <property type="match status" value="1"/>
</dbReference>
<feature type="compositionally biased region" description="Basic and acidic residues" evidence="6">
    <location>
        <begin position="34"/>
        <end position="51"/>
    </location>
</feature>
<evidence type="ECO:0000259" key="8">
    <source>
        <dbReference type="PROSITE" id="PS50850"/>
    </source>
</evidence>
<dbReference type="PANTHER" id="PTHR23502:SF45">
    <property type="entry name" value="MAJOR FACILITATOR SUPERFAMILY (MFS) PROFILE DOMAIN-CONTAINING PROTEIN"/>
    <property type="match status" value="1"/>
</dbReference>
<feature type="transmembrane region" description="Helical" evidence="7">
    <location>
        <begin position="522"/>
        <end position="542"/>
    </location>
</feature>
<keyword evidence="4 7" id="KW-1133">Transmembrane helix</keyword>
<keyword evidence="5 7" id="KW-0472">Membrane</keyword>
<evidence type="ECO:0000256" key="4">
    <source>
        <dbReference type="ARBA" id="ARBA00022989"/>
    </source>
</evidence>
<dbReference type="Gene3D" id="1.20.1250.20">
    <property type="entry name" value="MFS general substrate transporter like domains"/>
    <property type="match status" value="1"/>
</dbReference>
<comment type="caution">
    <text evidence="9">The sequence shown here is derived from an EMBL/GenBank/DDBJ whole genome shotgun (WGS) entry which is preliminary data.</text>
</comment>
<comment type="subcellular location">
    <subcellularLocation>
        <location evidence="1">Cell membrane</location>
        <topology evidence="1">Multi-pass membrane protein</topology>
    </subcellularLocation>
</comment>
<accession>A0A167VUN2</accession>
<dbReference type="GO" id="GO:0005886">
    <property type="term" value="C:plasma membrane"/>
    <property type="evidence" value="ECO:0007669"/>
    <property type="project" value="UniProtKB-SubCell"/>
</dbReference>
<feature type="transmembrane region" description="Helical" evidence="7">
    <location>
        <begin position="351"/>
        <end position="377"/>
    </location>
</feature>
<feature type="domain" description="Major facilitator superfamily (MFS) profile" evidence="8">
    <location>
        <begin position="121"/>
        <end position="546"/>
    </location>
</feature>